<name>A0A0M5KRK4_9GAMM</name>
<dbReference type="AlphaFoldDB" id="A0A0M5KRK4"/>
<keyword evidence="4" id="KW-0067">ATP-binding</keyword>
<evidence type="ECO:0000256" key="3">
    <source>
        <dbReference type="ARBA" id="ARBA00022741"/>
    </source>
</evidence>
<evidence type="ECO:0000256" key="4">
    <source>
        <dbReference type="ARBA" id="ARBA00022840"/>
    </source>
</evidence>
<dbReference type="NCBIfam" id="TIGR01217">
    <property type="entry name" value="ac_ac_CoA_syn"/>
    <property type="match status" value="1"/>
</dbReference>
<evidence type="ECO:0000313" key="6">
    <source>
        <dbReference type="EMBL" id="ALE01466.1"/>
    </source>
</evidence>
<dbReference type="Gene3D" id="3.30.300.30">
    <property type="match status" value="1"/>
</dbReference>
<dbReference type="STRING" id="1125411.W908_01890"/>
<dbReference type="EMBL" id="CP006911">
    <property type="protein sequence ID" value="ALE01466.1"/>
    <property type="molecule type" value="Genomic_DNA"/>
</dbReference>
<comment type="similarity">
    <text evidence="1">Belongs to the ATP-dependent AMP-binding enzyme family.</text>
</comment>
<dbReference type="InterPro" id="IPR020845">
    <property type="entry name" value="AMP-binding_CS"/>
</dbReference>
<evidence type="ECO:0000259" key="5">
    <source>
        <dbReference type="Pfam" id="PF00501"/>
    </source>
</evidence>
<dbReference type="CDD" id="cd05943">
    <property type="entry name" value="AACS"/>
    <property type="match status" value="1"/>
</dbReference>
<proteinExistence type="inferred from homology"/>
<dbReference type="SUPFAM" id="SSF56801">
    <property type="entry name" value="Acetyl-CoA synthetase-like"/>
    <property type="match status" value="1"/>
</dbReference>
<dbReference type="Proteomes" id="UP000068905">
    <property type="component" value="Chromosome"/>
</dbReference>
<accession>A0A0M5KRK4</accession>
<dbReference type="RefSeq" id="WP_053819699.1">
    <property type="nucleotide sequence ID" value="NZ_CP006911.1"/>
</dbReference>
<dbReference type="KEGG" id="tsn:W908_01890"/>
<dbReference type="PANTHER" id="PTHR42921:SF1">
    <property type="entry name" value="ACETOACETYL-COA SYNTHETASE"/>
    <property type="match status" value="1"/>
</dbReference>
<organism evidence="6 7">
    <name type="scientific">Candidatus Pseudothioglobus singularis PS1</name>
    <dbReference type="NCBI Taxonomy" id="1125411"/>
    <lineage>
        <taxon>Bacteria</taxon>
        <taxon>Pseudomonadati</taxon>
        <taxon>Pseudomonadota</taxon>
        <taxon>Gammaproteobacteria</taxon>
        <taxon>Candidatus Pseudothioglobaceae</taxon>
        <taxon>Candidatus Pseudothioglobus</taxon>
    </lineage>
</organism>
<sequence>MFEEESVDSPIWKPNESQIRNANITKLLSHANQKAGLDFSNYWDLHQYSIDHSDKFWRLVADYCGAIGDFSGPVRVGESMIDTKWFPEASLNFSETMLARRDKADAIVFRGENKVELRLSFNDLYEQVAKVQAHMKACGVGPGDRVAAFLPNHPAAIIGMLATSSIGAIWSSCSPDFGKQGVLDRFGQIEPKLIFVVDGYYYNGKAHDTIERVKGFLDNLPSIENIIMVEYIQTYQGDIESCSTLLEVLSNQPENEVVFTHVPFDHPLCILYSSGTTGAPKCIVHGHGGTLLQHLKELQLHADVREDDRVFYFTTCSWMMWNWLVSALASKATVMLYDGSPFYPGPRTLWDFAEAEKFTLFGTSAKYVEALQKVGFSPKSEHNLEALRGMASTGSPLSAEGYDFVYSEIKDDLHLASISGGTDIVSCFVLGVPILPVYRGEIQAPGLGMDVQVWTDEGESVHQERGELICAQSFPSRPVFFWSDEGDKKYHSAYYENFENVWAHGDFAEITEHGGVVIYGRSDAVLNPGGVRIGTAEIYRQVDKVEAVLESIVIGQEWKNDVRVVLFVKMREGQELTDVLIKGIKSTIRTECTPRHVPAKILEVGDIPRTKSGKIVEISVRDIVHGREIKNKESLANPEALEFFKNRVELLSI</sequence>
<dbReference type="GO" id="GO:0030729">
    <property type="term" value="F:acetoacetate-CoA ligase activity"/>
    <property type="evidence" value="ECO:0007669"/>
    <property type="project" value="InterPro"/>
</dbReference>
<keyword evidence="7" id="KW-1185">Reference proteome</keyword>
<dbReference type="Pfam" id="PF00501">
    <property type="entry name" value="AMP-binding"/>
    <property type="match status" value="1"/>
</dbReference>
<dbReference type="InterPro" id="IPR042099">
    <property type="entry name" value="ANL_N_sf"/>
</dbReference>
<evidence type="ECO:0000256" key="1">
    <source>
        <dbReference type="ARBA" id="ARBA00006432"/>
    </source>
</evidence>
<keyword evidence="3" id="KW-0547">Nucleotide-binding</keyword>
<dbReference type="GO" id="GO:0006629">
    <property type="term" value="P:lipid metabolic process"/>
    <property type="evidence" value="ECO:0007669"/>
    <property type="project" value="InterPro"/>
</dbReference>
<evidence type="ECO:0000256" key="2">
    <source>
        <dbReference type="ARBA" id="ARBA00022598"/>
    </source>
</evidence>
<dbReference type="InterPro" id="IPR000873">
    <property type="entry name" value="AMP-dep_synth/lig_dom"/>
</dbReference>
<dbReference type="PANTHER" id="PTHR42921">
    <property type="entry name" value="ACETOACETYL-COA SYNTHETASE"/>
    <property type="match status" value="1"/>
</dbReference>
<dbReference type="GO" id="GO:0005524">
    <property type="term" value="F:ATP binding"/>
    <property type="evidence" value="ECO:0007669"/>
    <property type="project" value="UniProtKB-KW"/>
</dbReference>
<evidence type="ECO:0000313" key="7">
    <source>
        <dbReference type="Proteomes" id="UP000068905"/>
    </source>
</evidence>
<dbReference type="PROSITE" id="PS00455">
    <property type="entry name" value="AMP_BINDING"/>
    <property type="match status" value="1"/>
</dbReference>
<protein>
    <submittedName>
        <fullName evidence="6">Acetoacetyl-CoA synthetase</fullName>
    </submittedName>
</protein>
<dbReference type="OrthoDB" id="9803968at2"/>
<dbReference type="InterPro" id="IPR005914">
    <property type="entry name" value="Acac_CoA_synth"/>
</dbReference>
<keyword evidence="2" id="KW-0436">Ligase</keyword>
<dbReference type="NCBIfam" id="NF002937">
    <property type="entry name" value="PRK03584.1"/>
    <property type="match status" value="1"/>
</dbReference>
<dbReference type="InterPro" id="IPR045851">
    <property type="entry name" value="AMP-bd_C_sf"/>
</dbReference>
<gene>
    <name evidence="6" type="ORF">W908_01890</name>
</gene>
<reference evidence="6 7" key="1">
    <citation type="journal article" date="2015" name="Genome Announc.">
        <title>Genome Sequence of 'Candidatus Thioglobus singularis' Strain PS1, a Mixotroph from the SUP05 Clade of Marine Gammaproteobacteria.</title>
        <authorList>
            <person name="Marshall K.T."/>
            <person name="Morris R.M."/>
        </authorList>
    </citation>
    <scope>NUCLEOTIDE SEQUENCE [LARGE SCALE GENOMIC DNA]</scope>
    <source>
        <strain evidence="6 7">PS1</strain>
    </source>
</reference>
<dbReference type="PATRIC" id="fig|1125411.7.peg.374"/>
<feature type="domain" description="AMP-dependent synthetase/ligase" evidence="5">
    <location>
        <begin position="103"/>
        <end position="471"/>
    </location>
</feature>
<dbReference type="Gene3D" id="3.40.50.12780">
    <property type="entry name" value="N-terminal domain of ligase-like"/>
    <property type="match status" value="1"/>
</dbReference>